<proteinExistence type="predicted"/>
<sequence length="223" mass="23374">MTPAETQEAVSLIASICTRLRGLPPTATGTAGADLRRLTGAVTTEAESLLRSATLSARMLACFQAAFAAGATFTGFLSLRNQIAALDLVGASARLVRQDASRRCLIQMARCVAATDFKTSDAVLAAQAQINAVFGAAEDETMDALDSDTYRVLVTLHAAVTRDLTTRARPLPRIVTYATAKPMPALALAQRLYGDAGRADDLVVGNDAWSPLFMPASGQALSA</sequence>
<keyword evidence="2" id="KW-1185">Reference proteome</keyword>
<accession>A0A6L3SZD4</accession>
<protein>
    <submittedName>
        <fullName evidence="1">Uncharacterized protein</fullName>
    </submittedName>
</protein>
<dbReference type="Proteomes" id="UP000474159">
    <property type="component" value="Unassembled WGS sequence"/>
</dbReference>
<dbReference type="RefSeq" id="WP_151000149.1">
    <property type="nucleotide sequence ID" value="NZ_BPQY01000460.1"/>
</dbReference>
<gene>
    <name evidence="1" type="ORF">F6X53_11465</name>
</gene>
<dbReference type="OrthoDB" id="378644at2"/>
<comment type="caution">
    <text evidence="1">The sequence shown here is derived from an EMBL/GenBank/DDBJ whole genome shotgun (WGS) entry which is preliminary data.</text>
</comment>
<dbReference type="AlphaFoldDB" id="A0A6L3SZD4"/>
<organism evidence="1 2">
    <name type="scientific">Methylobacterium soli</name>
    <dbReference type="NCBI Taxonomy" id="553447"/>
    <lineage>
        <taxon>Bacteria</taxon>
        <taxon>Pseudomonadati</taxon>
        <taxon>Pseudomonadota</taxon>
        <taxon>Alphaproteobacteria</taxon>
        <taxon>Hyphomicrobiales</taxon>
        <taxon>Methylobacteriaceae</taxon>
        <taxon>Methylobacterium</taxon>
    </lineage>
</organism>
<evidence type="ECO:0000313" key="2">
    <source>
        <dbReference type="Proteomes" id="UP000474159"/>
    </source>
</evidence>
<dbReference type="EMBL" id="VZZK01000009">
    <property type="protein sequence ID" value="KAB1079414.1"/>
    <property type="molecule type" value="Genomic_DNA"/>
</dbReference>
<evidence type="ECO:0000313" key="1">
    <source>
        <dbReference type="EMBL" id="KAB1079414.1"/>
    </source>
</evidence>
<reference evidence="1 2" key="1">
    <citation type="submission" date="2019-09" db="EMBL/GenBank/DDBJ databases">
        <title>YIM 48816 draft genome.</title>
        <authorList>
            <person name="Jiang L."/>
        </authorList>
    </citation>
    <scope>NUCLEOTIDE SEQUENCE [LARGE SCALE GENOMIC DNA]</scope>
    <source>
        <strain evidence="1 2">YIM 48816</strain>
    </source>
</reference>
<name>A0A6L3SZD4_9HYPH</name>